<evidence type="ECO:0000313" key="8">
    <source>
        <dbReference type="EMBL" id="GGY07465.1"/>
    </source>
</evidence>
<feature type="active site" evidence="4">
    <location>
        <position position="56"/>
    </location>
</feature>
<dbReference type="InterPro" id="IPR013766">
    <property type="entry name" value="Thioredoxin_domain"/>
</dbReference>
<dbReference type="EMBL" id="BMYX01000003">
    <property type="protein sequence ID" value="GGY07465.1"/>
    <property type="molecule type" value="Genomic_DNA"/>
</dbReference>
<dbReference type="GO" id="GO:0004601">
    <property type="term" value="F:peroxidase activity"/>
    <property type="evidence" value="ECO:0007669"/>
    <property type="project" value="UniProtKB-KW"/>
</dbReference>
<dbReference type="Gene3D" id="3.40.30.10">
    <property type="entry name" value="Glutaredoxin"/>
    <property type="match status" value="1"/>
</dbReference>
<evidence type="ECO:0000256" key="1">
    <source>
        <dbReference type="ARBA" id="ARBA00006926"/>
    </source>
</evidence>
<evidence type="ECO:0000256" key="3">
    <source>
        <dbReference type="ARBA" id="ARBA00023002"/>
    </source>
</evidence>
<dbReference type="CDD" id="cd00340">
    <property type="entry name" value="GSH_Peroxidase"/>
    <property type="match status" value="1"/>
</dbReference>
<accession>A0A918U7H8</accession>
<evidence type="ECO:0000256" key="5">
    <source>
        <dbReference type="RuleBase" id="RU000499"/>
    </source>
</evidence>
<dbReference type="PROSITE" id="PS51352">
    <property type="entry name" value="THIOREDOXIN_2"/>
    <property type="match status" value="1"/>
</dbReference>
<dbReference type="PANTHER" id="PTHR11592:SF78">
    <property type="entry name" value="GLUTATHIONE PEROXIDASE"/>
    <property type="match status" value="1"/>
</dbReference>
<dbReference type="GO" id="GO:0034599">
    <property type="term" value="P:cellular response to oxidative stress"/>
    <property type="evidence" value="ECO:0007669"/>
    <property type="project" value="TreeGrafter"/>
</dbReference>
<keyword evidence="2 5" id="KW-0575">Peroxidase</keyword>
<name>A0A918U7H8_9NEIS</name>
<dbReference type="Proteomes" id="UP000645257">
    <property type="component" value="Unassembled WGS sequence"/>
</dbReference>
<comment type="similarity">
    <text evidence="1 5">Belongs to the glutathione peroxidase family.</text>
</comment>
<dbReference type="PROSITE" id="PS51257">
    <property type="entry name" value="PROKAR_LIPOPROTEIN"/>
    <property type="match status" value="1"/>
</dbReference>
<evidence type="ECO:0000259" key="7">
    <source>
        <dbReference type="PROSITE" id="PS51352"/>
    </source>
</evidence>
<dbReference type="PRINTS" id="PR01011">
    <property type="entry name" value="GLUTPROXDASE"/>
</dbReference>
<dbReference type="Pfam" id="PF00255">
    <property type="entry name" value="GSHPx"/>
    <property type="match status" value="1"/>
</dbReference>
<feature type="chain" id="PRO_5037962245" description="Glutathione peroxidase" evidence="6">
    <location>
        <begin position="19"/>
        <end position="184"/>
    </location>
</feature>
<dbReference type="InterPro" id="IPR036249">
    <property type="entry name" value="Thioredoxin-like_sf"/>
</dbReference>
<sequence>MKTWIVPLFLLPSLAVAAASCPSLMNRSLPALMGGQVRLCDYAQQPVLVVNTASRCGFTPQFTGLQKLFETYKSRGLMIIGVPSNDFYQELESAGEIGSFCQANYGVSFPMTGKLHVRGGDADPFFKDLIKATGESPSWNFHKYLVLPDGKVKAFGTRTPPESDEIVNAFLPYLKPAAPAGASK</sequence>
<proteinExistence type="inferred from homology"/>
<gene>
    <name evidence="8" type="ORF">GCM10011289_07390</name>
</gene>
<comment type="caution">
    <text evidence="8">The sequence shown here is derived from an EMBL/GenBank/DDBJ whole genome shotgun (WGS) entry which is preliminary data.</text>
</comment>
<organism evidence="8 9">
    <name type="scientific">Paludibacterium paludis</name>
    <dbReference type="NCBI Taxonomy" id="1225769"/>
    <lineage>
        <taxon>Bacteria</taxon>
        <taxon>Pseudomonadati</taxon>
        <taxon>Pseudomonadota</taxon>
        <taxon>Betaproteobacteria</taxon>
        <taxon>Neisseriales</taxon>
        <taxon>Chromobacteriaceae</taxon>
        <taxon>Paludibacterium</taxon>
    </lineage>
</organism>
<dbReference type="PROSITE" id="PS51355">
    <property type="entry name" value="GLUTATHIONE_PEROXID_3"/>
    <property type="match status" value="1"/>
</dbReference>
<reference evidence="8" key="2">
    <citation type="submission" date="2020-09" db="EMBL/GenBank/DDBJ databases">
        <authorList>
            <person name="Sun Q."/>
            <person name="Kim S."/>
        </authorList>
    </citation>
    <scope>NUCLEOTIDE SEQUENCE</scope>
    <source>
        <strain evidence="8">KCTC 32182</strain>
    </source>
</reference>
<evidence type="ECO:0000313" key="9">
    <source>
        <dbReference type="Proteomes" id="UP000645257"/>
    </source>
</evidence>
<keyword evidence="3 5" id="KW-0560">Oxidoreductase</keyword>
<keyword evidence="6" id="KW-0732">Signal</keyword>
<feature type="signal peptide" evidence="6">
    <location>
        <begin position="1"/>
        <end position="18"/>
    </location>
</feature>
<dbReference type="InterPro" id="IPR000889">
    <property type="entry name" value="Glutathione_peroxidase"/>
</dbReference>
<protein>
    <recommendedName>
        <fullName evidence="5">Glutathione peroxidase</fullName>
    </recommendedName>
</protein>
<reference evidence="8" key="1">
    <citation type="journal article" date="2014" name="Int. J. Syst. Evol. Microbiol.">
        <title>Complete genome sequence of Corynebacterium casei LMG S-19264T (=DSM 44701T), isolated from a smear-ripened cheese.</title>
        <authorList>
            <consortium name="US DOE Joint Genome Institute (JGI-PGF)"/>
            <person name="Walter F."/>
            <person name="Albersmeier A."/>
            <person name="Kalinowski J."/>
            <person name="Ruckert C."/>
        </authorList>
    </citation>
    <scope>NUCLEOTIDE SEQUENCE</scope>
    <source>
        <strain evidence="8">KCTC 32182</strain>
    </source>
</reference>
<evidence type="ECO:0000256" key="6">
    <source>
        <dbReference type="SAM" id="SignalP"/>
    </source>
</evidence>
<dbReference type="PIRSF" id="PIRSF000303">
    <property type="entry name" value="Glutathion_perox"/>
    <property type="match status" value="1"/>
</dbReference>
<dbReference type="SUPFAM" id="SSF52833">
    <property type="entry name" value="Thioredoxin-like"/>
    <property type="match status" value="1"/>
</dbReference>
<dbReference type="AlphaFoldDB" id="A0A918U7H8"/>
<dbReference type="PANTHER" id="PTHR11592">
    <property type="entry name" value="GLUTATHIONE PEROXIDASE"/>
    <property type="match status" value="1"/>
</dbReference>
<feature type="domain" description="Thioredoxin" evidence="7">
    <location>
        <begin position="10"/>
        <end position="172"/>
    </location>
</feature>
<keyword evidence="9" id="KW-1185">Reference proteome</keyword>
<evidence type="ECO:0000256" key="4">
    <source>
        <dbReference type="PIRSR" id="PIRSR000303-1"/>
    </source>
</evidence>
<evidence type="ECO:0000256" key="2">
    <source>
        <dbReference type="ARBA" id="ARBA00022559"/>
    </source>
</evidence>